<dbReference type="Proteomes" id="UP001595839">
    <property type="component" value="Unassembled WGS sequence"/>
</dbReference>
<evidence type="ECO:0000313" key="2">
    <source>
        <dbReference type="Proteomes" id="UP001595839"/>
    </source>
</evidence>
<name>A0ABV9B934_9ACTN</name>
<dbReference type="EMBL" id="JBHSFK010000050">
    <property type="protein sequence ID" value="MFC4507051.1"/>
    <property type="molecule type" value="Genomic_DNA"/>
</dbReference>
<organism evidence="1 2">
    <name type="scientific">Streptomyces vulcanius</name>
    <dbReference type="NCBI Taxonomy" id="1441876"/>
    <lineage>
        <taxon>Bacteria</taxon>
        <taxon>Bacillati</taxon>
        <taxon>Actinomycetota</taxon>
        <taxon>Actinomycetes</taxon>
        <taxon>Kitasatosporales</taxon>
        <taxon>Streptomycetaceae</taxon>
        <taxon>Streptomyces</taxon>
    </lineage>
</organism>
<reference evidence="2" key="1">
    <citation type="journal article" date="2019" name="Int. J. Syst. Evol. Microbiol.">
        <title>The Global Catalogue of Microorganisms (GCM) 10K type strain sequencing project: providing services to taxonomists for standard genome sequencing and annotation.</title>
        <authorList>
            <consortium name="The Broad Institute Genomics Platform"/>
            <consortium name="The Broad Institute Genome Sequencing Center for Infectious Disease"/>
            <person name="Wu L."/>
            <person name="Ma J."/>
        </authorList>
    </citation>
    <scope>NUCLEOTIDE SEQUENCE [LARGE SCALE GENOMIC DNA]</scope>
    <source>
        <strain evidence="2">CGMCC 4.7177</strain>
    </source>
</reference>
<keyword evidence="2" id="KW-1185">Reference proteome</keyword>
<accession>A0ABV9B934</accession>
<sequence length="155" mass="17602">MSNEQKTVRVHFAGYVDLCVDANANPVVLASAVARDVEYELTERWRPEEDPSSHLAGHIDEHPLVSIRPLFGLNETAEERLKALLEKVKQWEDVDGAWVDFRDQHRDEHCDETGSDALDRKILGEYFQKFWDAGDEVKSAAAQLLSILTPLKNES</sequence>
<evidence type="ECO:0000313" key="1">
    <source>
        <dbReference type="EMBL" id="MFC4507051.1"/>
    </source>
</evidence>
<protein>
    <submittedName>
        <fullName evidence="1">Uncharacterized protein</fullName>
    </submittedName>
</protein>
<comment type="caution">
    <text evidence="1">The sequence shown here is derived from an EMBL/GenBank/DDBJ whole genome shotgun (WGS) entry which is preliminary data.</text>
</comment>
<proteinExistence type="predicted"/>
<dbReference type="RefSeq" id="WP_381177517.1">
    <property type="nucleotide sequence ID" value="NZ_JBHSFK010000050.1"/>
</dbReference>
<gene>
    <name evidence="1" type="ORF">ACFPIH_47800</name>
</gene>